<keyword evidence="1" id="KW-0812">Transmembrane</keyword>
<keyword evidence="3" id="KW-1185">Reference proteome</keyword>
<dbReference type="EMBL" id="JAERQG010000003">
    <property type="protein sequence ID" value="MBL0766152.1"/>
    <property type="molecule type" value="Genomic_DNA"/>
</dbReference>
<comment type="caution">
    <text evidence="2">The sequence shown here is derived from an EMBL/GenBank/DDBJ whole genome shotgun (WGS) entry which is preliminary data.</text>
</comment>
<protein>
    <submittedName>
        <fullName evidence="2">Uncharacterized protein</fullName>
    </submittedName>
</protein>
<proteinExistence type="predicted"/>
<accession>A0A937ANX6</accession>
<keyword evidence="1" id="KW-1133">Transmembrane helix</keyword>
<evidence type="ECO:0000313" key="2">
    <source>
        <dbReference type="EMBL" id="MBL0766152.1"/>
    </source>
</evidence>
<name>A0A937ANX6_9BACT</name>
<feature type="transmembrane region" description="Helical" evidence="1">
    <location>
        <begin position="74"/>
        <end position="99"/>
    </location>
</feature>
<dbReference type="RefSeq" id="WP_201922108.1">
    <property type="nucleotide sequence ID" value="NZ_JAERQG010000003.1"/>
</dbReference>
<dbReference type="AlphaFoldDB" id="A0A937ANX6"/>
<organism evidence="2 3">
    <name type="scientific">Marivirga atlantica</name>
    <dbReference type="NCBI Taxonomy" id="1548457"/>
    <lineage>
        <taxon>Bacteria</taxon>
        <taxon>Pseudomonadati</taxon>
        <taxon>Bacteroidota</taxon>
        <taxon>Cytophagia</taxon>
        <taxon>Cytophagales</taxon>
        <taxon>Marivirgaceae</taxon>
        <taxon>Marivirga</taxon>
    </lineage>
</organism>
<sequence length="430" mass="49986">MVQFKGSKPDNKIPQWLETIQENSWEAELLLSAVLLFGLIQTPIFLDTWTREFFAWNDGYLKTLLENINRGLEILRIGFIFHIIVRAMWIAQVGFSYVYPSGIKVDALKFKGRFRKELSKVDSSVQSIMFLERLASTIFAISFSLFGLLLGIVAWASPFLGFALLIENPDIHTAVKGILIFLMLSYLFLSFLVFIDFVTNGLLRRGRRRAKYFYHISWFFRIFTLSFLYRKTLLTIVSNTKGYKKYVITIGLLLIVVFSDNLTDMVPDHYFDNYRENLKMGFTQNANYESKRSVSDVMVATVQSDIIDNNVISLFIKDISLFGKFDWKEDEKDTSKIKFTTSLKDEVFNIKTENLNEVLNIYVDSVQCQELNWNSTVHPKTYDKGYIAYINLDTLPAKLYNLIIKVKEEEDDKPIEKDSTIAFIPFYLNK</sequence>
<feature type="transmembrane region" description="Helical" evidence="1">
    <location>
        <begin position="29"/>
        <end position="46"/>
    </location>
</feature>
<dbReference type="Proteomes" id="UP000642920">
    <property type="component" value="Unassembled WGS sequence"/>
</dbReference>
<feature type="transmembrane region" description="Helical" evidence="1">
    <location>
        <begin position="178"/>
        <end position="200"/>
    </location>
</feature>
<gene>
    <name evidence="2" type="ORF">JKP34_12870</name>
</gene>
<keyword evidence="1" id="KW-0472">Membrane</keyword>
<feature type="transmembrane region" description="Helical" evidence="1">
    <location>
        <begin position="138"/>
        <end position="166"/>
    </location>
</feature>
<feature type="transmembrane region" description="Helical" evidence="1">
    <location>
        <begin position="212"/>
        <end position="229"/>
    </location>
</feature>
<evidence type="ECO:0000256" key="1">
    <source>
        <dbReference type="SAM" id="Phobius"/>
    </source>
</evidence>
<evidence type="ECO:0000313" key="3">
    <source>
        <dbReference type="Proteomes" id="UP000642920"/>
    </source>
</evidence>
<reference evidence="2" key="1">
    <citation type="submission" date="2021-01" db="EMBL/GenBank/DDBJ databases">
        <title>Marivirga sp. nov., isolated from intertidal surface sediments.</title>
        <authorList>
            <person name="Zhang M."/>
        </authorList>
    </citation>
    <scope>NUCLEOTIDE SEQUENCE</scope>
    <source>
        <strain evidence="2">SM1354</strain>
    </source>
</reference>